<feature type="non-terminal residue" evidence="2">
    <location>
        <position position="1"/>
    </location>
</feature>
<feature type="region of interest" description="Disordered" evidence="1">
    <location>
        <begin position="102"/>
        <end position="140"/>
    </location>
</feature>
<dbReference type="EMBL" id="BKCJ010184412">
    <property type="protein sequence ID" value="GEY50750.1"/>
    <property type="molecule type" value="Genomic_DNA"/>
</dbReference>
<evidence type="ECO:0000313" key="2">
    <source>
        <dbReference type="EMBL" id="GEY50750.1"/>
    </source>
</evidence>
<gene>
    <name evidence="2" type="ORF">Tci_422724</name>
</gene>
<sequence>IPSRCGSSGNDPPLKLEGMVFLKKNKPKNVKHVDGVTLSKPKPNFYYRKVEHGEALKTKDNNIHPEVTKTDTSTGVPKPSSPTIKNSFSLLSVEDQEDTYGELNDQLKDPSTILNESDNEEEEEMILEGPNGKRNVETASKGASTPIEVVSHVYTAGSSKLDIAMREFKECVDEIEVMDVQSSGL</sequence>
<protein>
    <submittedName>
        <fullName evidence="2">Uncharacterized protein</fullName>
    </submittedName>
</protein>
<feature type="compositionally biased region" description="Basic and acidic residues" evidence="1">
    <location>
        <begin position="52"/>
        <end position="69"/>
    </location>
</feature>
<feature type="compositionally biased region" description="Polar residues" evidence="1">
    <location>
        <begin position="70"/>
        <end position="86"/>
    </location>
</feature>
<dbReference type="AlphaFoldDB" id="A0A699HQN1"/>
<comment type="caution">
    <text evidence="2">The sequence shown here is derived from an EMBL/GenBank/DDBJ whole genome shotgun (WGS) entry which is preliminary data.</text>
</comment>
<accession>A0A699HQN1</accession>
<feature type="compositionally biased region" description="Acidic residues" evidence="1">
    <location>
        <begin position="117"/>
        <end position="126"/>
    </location>
</feature>
<evidence type="ECO:0000256" key="1">
    <source>
        <dbReference type="SAM" id="MobiDB-lite"/>
    </source>
</evidence>
<name>A0A699HQN1_TANCI</name>
<organism evidence="2">
    <name type="scientific">Tanacetum cinerariifolium</name>
    <name type="common">Dalmatian daisy</name>
    <name type="synonym">Chrysanthemum cinerariifolium</name>
    <dbReference type="NCBI Taxonomy" id="118510"/>
    <lineage>
        <taxon>Eukaryota</taxon>
        <taxon>Viridiplantae</taxon>
        <taxon>Streptophyta</taxon>
        <taxon>Embryophyta</taxon>
        <taxon>Tracheophyta</taxon>
        <taxon>Spermatophyta</taxon>
        <taxon>Magnoliopsida</taxon>
        <taxon>eudicotyledons</taxon>
        <taxon>Gunneridae</taxon>
        <taxon>Pentapetalae</taxon>
        <taxon>asterids</taxon>
        <taxon>campanulids</taxon>
        <taxon>Asterales</taxon>
        <taxon>Asteraceae</taxon>
        <taxon>Asteroideae</taxon>
        <taxon>Anthemideae</taxon>
        <taxon>Anthemidinae</taxon>
        <taxon>Tanacetum</taxon>
    </lineage>
</organism>
<proteinExistence type="predicted"/>
<feature type="region of interest" description="Disordered" evidence="1">
    <location>
        <begin position="52"/>
        <end position="86"/>
    </location>
</feature>
<reference evidence="2" key="1">
    <citation type="journal article" date="2019" name="Sci. Rep.">
        <title>Draft genome of Tanacetum cinerariifolium, the natural source of mosquito coil.</title>
        <authorList>
            <person name="Yamashiro T."/>
            <person name="Shiraishi A."/>
            <person name="Satake H."/>
            <person name="Nakayama K."/>
        </authorList>
    </citation>
    <scope>NUCLEOTIDE SEQUENCE</scope>
</reference>